<dbReference type="GO" id="GO:0046872">
    <property type="term" value="F:metal ion binding"/>
    <property type="evidence" value="ECO:0007669"/>
    <property type="project" value="InterPro"/>
</dbReference>
<keyword evidence="1" id="KW-0560">Oxidoreductase</keyword>
<gene>
    <name evidence="4" type="ORF">H8S37_16760</name>
</gene>
<dbReference type="PANTHER" id="PTHR43633:SF1">
    <property type="entry name" value="ALCOHOL DEHYDROGENASE YQHD"/>
    <property type="match status" value="1"/>
</dbReference>
<dbReference type="InterPro" id="IPR056798">
    <property type="entry name" value="ADH_Fe_C"/>
</dbReference>
<accession>A0A923LKM5</accession>
<dbReference type="Pfam" id="PF25137">
    <property type="entry name" value="ADH_Fe_C"/>
    <property type="match status" value="1"/>
</dbReference>
<evidence type="ECO:0000259" key="2">
    <source>
        <dbReference type="Pfam" id="PF00465"/>
    </source>
</evidence>
<dbReference type="GO" id="GO:0008106">
    <property type="term" value="F:alcohol dehydrogenase (NADP+) activity"/>
    <property type="evidence" value="ECO:0007669"/>
    <property type="project" value="TreeGrafter"/>
</dbReference>
<keyword evidence="5" id="KW-1185">Reference proteome</keyword>
<evidence type="ECO:0000256" key="1">
    <source>
        <dbReference type="ARBA" id="ARBA00023002"/>
    </source>
</evidence>
<dbReference type="PANTHER" id="PTHR43633">
    <property type="entry name" value="ALCOHOL DEHYDROGENASE YQHD"/>
    <property type="match status" value="1"/>
</dbReference>
<dbReference type="CDD" id="cd08187">
    <property type="entry name" value="BDH"/>
    <property type="match status" value="1"/>
</dbReference>
<dbReference type="FunFam" id="3.40.50.1970:FF:000003">
    <property type="entry name" value="Alcohol dehydrogenase, iron-containing"/>
    <property type="match status" value="1"/>
</dbReference>
<comment type="caution">
    <text evidence="4">The sequence shown here is derived from an EMBL/GenBank/DDBJ whole genome shotgun (WGS) entry which is preliminary data.</text>
</comment>
<dbReference type="GO" id="GO:1990362">
    <property type="term" value="F:butanol dehydrogenase (NAD+) activity"/>
    <property type="evidence" value="ECO:0007669"/>
    <property type="project" value="InterPro"/>
</dbReference>
<name>A0A923LKM5_9FIRM</name>
<dbReference type="Pfam" id="PF00465">
    <property type="entry name" value="Fe-ADH"/>
    <property type="match status" value="1"/>
</dbReference>
<dbReference type="GO" id="GO:0005829">
    <property type="term" value="C:cytosol"/>
    <property type="evidence" value="ECO:0007669"/>
    <property type="project" value="TreeGrafter"/>
</dbReference>
<dbReference type="Gene3D" id="3.40.50.1970">
    <property type="match status" value="1"/>
</dbReference>
<evidence type="ECO:0000259" key="3">
    <source>
        <dbReference type="Pfam" id="PF25137"/>
    </source>
</evidence>
<dbReference type="InterPro" id="IPR001670">
    <property type="entry name" value="ADH_Fe/GldA"/>
</dbReference>
<dbReference type="Gene3D" id="1.20.1090.10">
    <property type="entry name" value="Dehydroquinate synthase-like - alpha domain"/>
    <property type="match status" value="1"/>
</dbReference>
<dbReference type="GO" id="GO:1990002">
    <property type="term" value="F:methylglyoxal reductase (NADPH) (acetol producing) activity"/>
    <property type="evidence" value="ECO:0007669"/>
    <property type="project" value="TreeGrafter"/>
</dbReference>
<feature type="domain" description="Fe-containing alcohol dehydrogenase-like C-terminal" evidence="3">
    <location>
        <begin position="189"/>
        <end position="386"/>
    </location>
</feature>
<dbReference type="EMBL" id="JACOPF010000006">
    <property type="protein sequence ID" value="MBC5690565.1"/>
    <property type="molecule type" value="Genomic_DNA"/>
</dbReference>
<sequence length="389" mass="43168">MLDFNFCVPTNFIFGRDTHKKVGETIKGLGYKKVLVNYGGTFLQETGLLDVVLNSLKNSGLEVVELDGVLPNPRLGLVYRGIELCRAEKVDIVLAIGGGSTIDTCKAIAAGVPYKGDVWDYYMTGEPVLEALPIGVILTIPASGSESGCGSMITNEENGLKRGAGGPGLYPKFAICNPELTYSLPTVQTACGMADMFTHVCERYFSNTQDTYIIDAMDEGFFRSLIEIAPKLLKDPNNYNLRSEIMWMGTIAHNDTLGIGRVQDWGTHDMGHEISGMYDTTHAFSMSIMLIAWMKYVYTHDIERFVRYAKYAFSIKTEGKTREEIALEGIQSTEMFMKDIGMPVRLSEIGISDTNFEEMADKALIGKEHIGNFVELKKDDIIKIYQLAK</sequence>
<evidence type="ECO:0000313" key="5">
    <source>
        <dbReference type="Proteomes" id="UP000652477"/>
    </source>
</evidence>
<organism evidence="4 5">
    <name type="scientific">Mediterraneibacter hominis</name>
    <dbReference type="NCBI Taxonomy" id="2763054"/>
    <lineage>
        <taxon>Bacteria</taxon>
        <taxon>Bacillati</taxon>
        <taxon>Bacillota</taxon>
        <taxon>Clostridia</taxon>
        <taxon>Lachnospirales</taxon>
        <taxon>Lachnospiraceae</taxon>
        <taxon>Mediterraneibacter</taxon>
    </lineage>
</organism>
<proteinExistence type="predicted"/>
<dbReference type="SUPFAM" id="SSF56796">
    <property type="entry name" value="Dehydroquinate synthase-like"/>
    <property type="match status" value="1"/>
</dbReference>
<dbReference type="InterPro" id="IPR044731">
    <property type="entry name" value="BDH-like"/>
</dbReference>
<protein>
    <submittedName>
        <fullName evidence="4">Iron-containing alcohol dehydrogenase</fullName>
    </submittedName>
</protein>
<feature type="domain" description="Alcohol dehydrogenase iron-type/glycerol dehydrogenase GldA" evidence="2">
    <location>
        <begin position="9"/>
        <end position="178"/>
    </location>
</feature>
<reference evidence="4" key="1">
    <citation type="submission" date="2020-08" db="EMBL/GenBank/DDBJ databases">
        <title>Genome public.</title>
        <authorList>
            <person name="Liu C."/>
            <person name="Sun Q."/>
        </authorList>
    </citation>
    <scope>NUCLEOTIDE SEQUENCE</scope>
    <source>
        <strain evidence="4">NSJ-55</strain>
    </source>
</reference>
<dbReference type="Proteomes" id="UP000652477">
    <property type="component" value="Unassembled WGS sequence"/>
</dbReference>
<dbReference type="AlphaFoldDB" id="A0A923LKM5"/>
<dbReference type="RefSeq" id="WP_186877219.1">
    <property type="nucleotide sequence ID" value="NZ_JACOPF010000006.1"/>
</dbReference>
<evidence type="ECO:0000313" key="4">
    <source>
        <dbReference type="EMBL" id="MBC5690565.1"/>
    </source>
</evidence>